<dbReference type="EMBL" id="CP032869">
    <property type="protein sequence ID" value="AYL95764.1"/>
    <property type="molecule type" value="Genomic_DNA"/>
</dbReference>
<dbReference type="AlphaFoldDB" id="A0A494VMB1"/>
<dbReference type="OrthoDB" id="799524at2"/>
<reference evidence="2 3" key="1">
    <citation type="submission" date="2018-10" db="EMBL/GenBank/DDBJ databases">
        <title>Genome sequencing of Mucilaginibacter sp. HYN0043.</title>
        <authorList>
            <person name="Kim M."/>
            <person name="Yi H."/>
        </authorList>
    </citation>
    <scope>NUCLEOTIDE SEQUENCE [LARGE SCALE GENOMIC DNA]</scope>
    <source>
        <strain evidence="2 3">HYN0043</strain>
    </source>
</reference>
<name>A0A494VMB1_9SPHI</name>
<organism evidence="2 3">
    <name type="scientific">Mucilaginibacter celer</name>
    <dbReference type="NCBI Taxonomy" id="2305508"/>
    <lineage>
        <taxon>Bacteria</taxon>
        <taxon>Pseudomonadati</taxon>
        <taxon>Bacteroidota</taxon>
        <taxon>Sphingobacteriia</taxon>
        <taxon>Sphingobacteriales</taxon>
        <taxon>Sphingobacteriaceae</taxon>
        <taxon>Mucilaginibacter</taxon>
    </lineage>
</organism>
<keyword evidence="3" id="KW-1185">Reference proteome</keyword>
<dbReference type="RefSeq" id="WP_119409373.1">
    <property type="nucleotide sequence ID" value="NZ_CP032869.1"/>
</dbReference>
<accession>A0A494VMB1</accession>
<dbReference type="Proteomes" id="UP000270046">
    <property type="component" value="Chromosome"/>
</dbReference>
<feature type="compositionally biased region" description="Basic and acidic residues" evidence="1">
    <location>
        <begin position="28"/>
        <end position="42"/>
    </location>
</feature>
<feature type="compositionally biased region" description="Basic and acidic residues" evidence="1">
    <location>
        <begin position="1"/>
        <end position="21"/>
    </location>
</feature>
<feature type="region of interest" description="Disordered" evidence="1">
    <location>
        <begin position="1"/>
        <end position="75"/>
    </location>
</feature>
<evidence type="ECO:0000313" key="2">
    <source>
        <dbReference type="EMBL" id="AYL95764.1"/>
    </source>
</evidence>
<evidence type="ECO:0000313" key="3">
    <source>
        <dbReference type="Proteomes" id="UP000270046"/>
    </source>
</evidence>
<sequence>MSDYKDEIAPNNSSKEERESNTNDADWGADKSKGGLETEGPQKKQYNVLNEDGSLADLPDQDVEGAGAGDGTIGG</sequence>
<gene>
    <name evidence="2" type="ORF">HYN43_010890</name>
</gene>
<feature type="compositionally biased region" description="Gly residues" evidence="1">
    <location>
        <begin position="66"/>
        <end position="75"/>
    </location>
</feature>
<dbReference type="KEGG" id="muh:HYN43_010890"/>
<evidence type="ECO:0000256" key="1">
    <source>
        <dbReference type="SAM" id="MobiDB-lite"/>
    </source>
</evidence>
<protein>
    <submittedName>
        <fullName evidence="2">Uncharacterized protein</fullName>
    </submittedName>
</protein>
<proteinExistence type="predicted"/>